<evidence type="ECO:0000256" key="1">
    <source>
        <dbReference type="SAM" id="Phobius"/>
    </source>
</evidence>
<reference evidence="3 5" key="3">
    <citation type="submission" date="2019-08" db="EMBL/GenBank/DDBJ databases">
        <authorList>
            <person name="Kuhnert P."/>
        </authorList>
    </citation>
    <scope>NUCLEOTIDE SEQUENCE [LARGE SCALE GENOMIC DNA]</scope>
    <source>
        <strain evidence="3 5">B36.5</strain>
    </source>
</reference>
<sequence length="174" mass="18441">MSAILALVLVLVTMTIGDIVSTKTKAFVPSVFVAGVAIYILITHMGTMMNVKELMSQWKTVVISIAGIAGIILFLMTIGVLILGRETAIVGTPPLTGGIVAALLMQQAAKATGNENLAIVAILIYVVQGFVGYPITSVLLKKEGKRLLEGFRKGEKVSVQTTRTSESDAKKLLP</sequence>
<keyword evidence="1" id="KW-0472">Membrane</keyword>
<protein>
    <submittedName>
        <fullName evidence="2">Uncharacterized protein</fullName>
    </submittedName>
</protein>
<feature type="transmembrane region" description="Helical" evidence="1">
    <location>
        <begin position="27"/>
        <end position="49"/>
    </location>
</feature>
<dbReference type="EMBL" id="CP042817">
    <property type="protein sequence ID" value="QEJ98192.1"/>
    <property type="molecule type" value="Genomic_DNA"/>
</dbReference>
<reference evidence="2" key="1">
    <citation type="submission" date="2015-01" db="EMBL/GenBank/DDBJ databases">
        <authorList>
            <person name="Xiang T."/>
            <person name="Song Y."/>
            <person name="Huang L."/>
            <person name="Wang B."/>
            <person name="Wu P."/>
        </authorList>
    </citation>
    <scope>NUCLEOTIDE SEQUENCE [LARGE SCALE GENOMIC DNA]</scope>
    <source>
        <strain evidence="2">V1</strain>
    </source>
</reference>
<evidence type="ECO:0000313" key="3">
    <source>
        <dbReference type="EMBL" id="QEJ98192.1"/>
    </source>
</evidence>
<dbReference type="Proteomes" id="UP000042527">
    <property type="component" value="Unassembled WGS sequence"/>
</dbReference>
<keyword evidence="1" id="KW-1133">Transmembrane helix</keyword>
<proteinExistence type="predicted"/>
<feature type="transmembrane region" description="Helical" evidence="1">
    <location>
        <begin position="117"/>
        <end position="140"/>
    </location>
</feature>
<gene>
    <name evidence="3" type="ORF">FUT82_09390</name>
    <name evidence="2" type="ORF">TPHV1_20183</name>
</gene>
<evidence type="ECO:0000313" key="2">
    <source>
        <dbReference type="EMBL" id="CEM61646.1"/>
    </source>
</evidence>
<reference evidence="4" key="2">
    <citation type="submission" date="2015-01" db="EMBL/GenBank/DDBJ databases">
        <authorList>
            <person name="Manzoor Shahid"/>
            <person name="Zubair Saima"/>
        </authorList>
    </citation>
    <scope>NUCLEOTIDE SEQUENCE [LARGE SCALE GENOMIC DNA]</scope>
    <source>
        <strain evidence="4">V1</strain>
    </source>
</reference>
<evidence type="ECO:0000313" key="5">
    <source>
        <dbReference type="Proteomes" id="UP000323594"/>
    </source>
</evidence>
<name>A0A0B7GYC0_TREPH</name>
<feature type="transmembrane region" description="Helical" evidence="1">
    <location>
        <begin position="61"/>
        <end position="82"/>
    </location>
</feature>
<evidence type="ECO:0000313" key="4">
    <source>
        <dbReference type="Proteomes" id="UP000042527"/>
    </source>
</evidence>
<accession>A0A0B7GYC0</accession>
<dbReference type="OrthoDB" id="3243277at2"/>
<keyword evidence="1" id="KW-0812">Transmembrane</keyword>
<dbReference type="RefSeq" id="WP_148878937.1">
    <property type="nucleotide sequence ID" value="NZ_CDNC01000012.1"/>
</dbReference>
<feature type="transmembrane region" description="Helical" evidence="1">
    <location>
        <begin position="88"/>
        <end position="105"/>
    </location>
</feature>
<organism evidence="2 4">
    <name type="scientific">Treponema phagedenis</name>
    <dbReference type="NCBI Taxonomy" id="162"/>
    <lineage>
        <taxon>Bacteria</taxon>
        <taxon>Pseudomonadati</taxon>
        <taxon>Spirochaetota</taxon>
        <taxon>Spirochaetia</taxon>
        <taxon>Spirochaetales</taxon>
        <taxon>Treponemataceae</taxon>
        <taxon>Treponema</taxon>
    </lineage>
</organism>
<keyword evidence="4" id="KW-1185">Reference proteome</keyword>
<dbReference type="EMBL" id="CDNC01000012">
    <property type="protein sequence ID" value="CEM61646.1"/>
    <property type="molecule type" value="Genomic_DNA"/>
</dbReference>
<dbReference type="AlphaFoldDB" id="A0A0B7GYC0"/>
<dbReference type="Proteomes" id="UP000323594">
    <property type="component" value="Chromosome"/>
</dbReference>